<evidence type="ECO:0008006" key="4">
    <source>
        <dbReference type="Google" id="ProtNLM"/>
    </source>
</evidence>
<evidence type="ECO:0000313" key="3">
    <source>
        <dbReference type="Proteomes" id="UP000478052"/>
    </source>
</evidence>
<sequence length="1198" mass="137157">MYKNKKMSTYNRVKKHRQLKRSAVEESVVSSNESGIVEPYPNMPIENPDSSTCVFFKDDVDDHLTDSSFENTNQSPNYDECPMSSLSLEESSNSDEASCQGADSQNINAIVTTFRDRLQGWAVKFRNNLTVEAIDGLLEVLRTDHFYSLPKSSVGLLKTKSNENIKIMISSKNTNCSYVYFGVEESLKEIITDEYLDDSIRLLFNVDGLPLFNNSNEQFWPILGLIIHSEYESKPFIVSVYSGDAKPKSVNEFFEDFVEEIKILVQNGVTIETRIFKVDIIGFTCDTPARSFLKQCKGHGGFYACERCEIKGKTKNKRRVYPSVNSKRRTKKSFIKQRQAEHHLGEKSPLLSIPHFDPVKSVFLDSMHLLYLGVMKWILHKLLGTKRVDRRCKISRPKKILLNSTLKIFTKFVPKEFQRKKFELDALSNWKATQFRFFLHYCGALVLRKCLSKNMYHHFLLLVVACRILCDPELCTTKVNYARELLKKFFELLPSCYGTDSQVMNNHNLIHLADDVEHSKINLSEISAFPFENCLGKIKRQIVGKNNPLAQLIRRMSEQKMCPLTAKKNAIHKKNYLTVNPDILHTNKNNVKSFILNGVKLSNFRPNNVVLLKSGDIFNIFRIKKKQESICLYGFTFSTISDVFKYPCNSSEVGIMKLGKLSRRKKIIPLENVHKKCVFFENGHSSFEDVTHFIIKFMENNKYGKANIDLVPISWTYYVEGKLYCKYPTKKDYHKIDKMSKVSSIYGPLWKGYEVNVIKEVRNYDQGLRRMNRAFSDTLVHSSNVDDQYSSQEEDDPINLSGVELKNYLKDIPPFNAAEEKINDNGSVQSGMSTSFDSFSKKTKQKKPKNKSLRSIAFSSKNDDAIVVEDSDINDDDVQSEMSTSSDSFSLTSKQKNPKNKSLRSIAFSSVKNVATVAGQKERKDDDVQSEMSTSSDSFSVESDINDNDSKIQFKLAQSSQKSKTKKKSMPITKPNHNKPLNIKKKKQCPTCGCTCATGMPPSETYVSRANLESVKRSLEYKITEEAKQTRHLFASHNNIGDINKIMLEENLDDMPKLNLEDFQQFDNELKTNLELIKKLKCFMLISIKSGDKLSESLKAVIPRIISKEVQLLYSAFGRETNGSKKLNFSGTQSYKYLLETITTKDPNLKLKDISSQLSRWFSGAKDREGGKKDRIFKKMKHSLSREDKSMPAQNQQW</sequence>
<feature type="region of interest" description="Disordered" evidence="1">
    <location>
        <begin position="823"/>
        <end position="855"/>
    </location>
</feature>
<evidence type="ECO:0000313" key="2">
    <source>
        <dbReference type="EMBL" id="KAF0751193.1"/>
    </source>
</evidence>
<dbReference type="PANTHER" id="PTHR33053">
    <property type="entry name" value="PROTEIN, PUTATIVE-RELATED"/>
    <property type="match status" value="1"/>
</dbReference>
<feature type="compositionally biased region" description="Low complexity" evidence="1">
    <location>
        <begin position="880"/>
        <end position="893"/>
    </location>
</feature>
<feature type="region of interest" description="Disordered" evidence="1">
    <location>
        <begin position="871"/>
        <end position="984"/>
    </location>
</feature>
<feature type="compositionally biased region" description="Basic residues" evidence="1">
    <location>
        <begin position="1"/>
        <end position="20"/>
    </location>
</feature>
<feature type="region of interest" description="Disordered" evidence="1">
    <location>
        <begin position="65"/>
        <end position="100"/>
    </location>
</feature>
<dbReference type="Proteomes" id="UP000478052">
    <property type="component" value="Unassembled WGS sequence"/>
</dbReference>
<dbReference type="OrthoDB" id="6608639at2759"/>
<dbReference type="PANTHER" id="PTHR33053:SF9">
    <property type="entry name" value="AGAP000105-PA"/>
    <property type="match status" value="1"/>
</dbReference>
<protein>
    <recommendedName>
        <fullName evidence="4">DUF4806 domain-containing protein</fullName>
    </recommendedName>
</protein>
<organism evidence="2 3">
    <name type="scientific">Aphis craccivora</name>
    <name type="common">Cowpea aphid</name>
    <dbReference type="NCBI Taxonomy" id="307492"/>
    <lineage>
        <taxon>Eukaryota</taxon>
        <taxon>Metazoa</taxon>
        <taxon>Ecdysozoa</taxon>
        <taxon>Arthropoda</taxon>
        <taxon>Hexapoda</taxon>
        <taxon>Insecta</taxon>
        <taxon>Pterygota</taxon>
        <taxon>Neoptera</taxon>
        <taxon>Paraneoptera</taxon>
        <taxon>Hemiptera</taxon>
        <taxon>Sternorrhyncha</taxon>
        <taxon>Aphidomorpha</taxon>
        <taxon>Aphidoidea</taxon>
        <taxon>Aphididae</taxon>
        <taxon>Aphidini</taxon>
        <taxon>Aphis</taxon>
        <taxon>Aphis</taxon>
    </lineage>
</organism>
<proteinExistence type="predicted"/>
<evidence type="ECO:0000256" key="1">
    <source>
        <dbReference type="SAM" id="MobiDB-lite"/>
    </source>
</evidence>
<feature type="region of interest" description="Disordered" evidence="1">
    <location>
        <begin position="1"/>
        <end position="26"/>
    </location>
</feature>
<dbReference type="AlphaFoldDB" id="A0A6G0Y8X6"/>
<feature type="compositionally biased region" description="Low complexity" evidence="1">
    <location>
        <begin position="930"/>
        <end position="943"/>
    </location>
</feature>
<gene>
    <name evidence="2" type="ORF">FWK35_00016611</name>
</gene>
<feature type="compositionally biased region" description="Basic residues" evidence="1">
    <location>
        <begin position="841"/>
        <end position="852"/>
    </location>
</feature>
<feature type="compositionally biased region" description="Polar residues" evidence="1">
    <location>
        <begin position="66"/>
        <end position="77"/>
    </location>
</feature>
<feature type="compositionally biased region" description="Low complexity" evidence="1">
    <location>
        <begin position="84"/>
        <end position="98"/>
    </location>
</feature>
<keyword evidence="3" id="KW-1185">Reference proteome</keyword>
<name>A0A6G0Y8X6_APHCR</name>
<dbReference type="EMBL" id="VUJU01005448">
    <property type="protein sequence ID" value="KAF0751193.1"/>
    <property type="molecule type" value="Genomic_DNA"/>
</dbReference>
<accession>A0A6G0Y8X6</accession>
<comment type="caution">
    <text evidence="2">The sequence shown here is derived from an EMBL/GenBank/DDBJ whole genome shotgun (WGS) entry which is preliminary data.</text>
</comment>
<reference evidence="2 3" key="1">
    <citation type="submission" date="2019-08" db="EMBL/GenBank/DDBJ databases">
        <title>Whole genome of Aphis craccivora.</title>
        <authorList>
            <person name="Voronova N.V."/>
            <person name="Shulinski R.S."/>
            <person name="Bandarenka Y.V."/>
            <person name="Zhorov D.G."/>
            <person name="Warner D."/>
        </authorList>
    </citation>
    <scope>NUCLEOTIDE SEQUENCE [LARGE SCALE GENOMIC DNA]</scope>
    <source>
        <strain evidence="2">180601</strain>
        <tissue evidence="2">Whole Body</tissue>
    </source>
</reference>